<evidence type="ECO:0000313" key="1">
    <source>
        <dbReference type="EMBL" id="TCT22868.1"/>
    </source>
</evidence>
<dbReference type="AlphaFoldDB" id="A0A4R3N1E2"/>
<sequence length="774" mass="87132">MVAGLADQEIERELPMLEMLLHFQYDIRSVHRLRPGLCLLHYAKDNYFYTAGDQEFVRTDDSGAIRSITLLQGYAWRNDSRTGSRPLSAAQIADLIAEADQDAAAVRARLNGEYAILHLQADGSCLAFNDLLGIEHIYVCQRRGLTILANRVALAAHLAGDHDWDIPNLLWLPLVGYRIGEGTRSPQVRMMPQGAHIRIRDGQLAIREDPCFMVRDFPDRATLRNDDDLFERIVARGIDASLASLTATFDHDGPIVLPITGGKDSRLGLAFALQVFPVERLRLFTNGSDDHPDVIVGRMVAERLGLPHETRQPAPVRDTTQDANDLLRRLAIHAFQNDGMFGAWDLKAHPRAGNGVISAGFVGGVFKGYLPRPFHFDALPDPAQFIASHGPYDPLKLFRPGAREPFDQTLRERFANYCVCTNDYNDIPDLLHLKERLPNWFGGARRLDAYSNQVVNILNNEYLIKLAFALDYRERQQHVIHFRLLRQLAPQLLDVPFAAQSWNPELKRHGADPRIFREPVTAPPTTPLHGSWQYTINRNPDFRLQLRELFGAFPNSPIWDYLDRDALLAKLTQTDFSMQPLISLYGLCTVFMAVHAYWLPLKMAAQDGRPDPNIVRVRNPLTKDTYRLRGEQLEICQDVPDQPAIHSICTHLMTGSAPTKPAAAAPPIDNKVAPADEGYVDRVQGNIVTGWAWHPANPDARVQIDVIDPATGQWLDDFVADTFRGDLLRAGKGDGRYAFRYDLQRIRERLTGSVVAFRIKDSGFELKRSPVTLA</sequence>
<dbReference type="InterPro" id="IPR014729">
    <property type="entry name" value="Rossmann-like_a/b/a_fold"/>
</dbReference>
<evidence type="ECO:0008006" key="3">
    <source>
        <dbReference type="Google" id="ProtNLM"/>
    </source>
</evidence>
<organism evidence="1 2">
    <name type="scientific">Thiobaca trueperi</name>
    <dbReference type="NCBI Taxonomy" id="127458"/>
    <lineage>
        <taxon>Bacteria</taxon>
        <taxon>Pseudomonadati</taxon>
        <taxon>Pseudomonadota</taxon>
        <taxon>Gammaproteobacteria</taxon>
        <taxon>Chromatiales</taxon>
        <taxon>Chromatiaceae</taxon>
        <taxon>Thiobaca</taxon>
    </lineage>
</organism>
<name>A0A4R3N1E2_9GAMM</name>
<dbReference type="EMBL" id="SMAO01000002">
    <property type="protein sequence ID" value="TCT22868.1"/>
    <property type="molecule type" value="Genomic_DNA"/>
</dbReference>
<dbReference type="Proteomes" id="UP000295717">
    <property type="component" value="Unassembled WGS sequence"/>
</dbReference>
<reference evidence="1 2" key="1">
    <citation type="submission" date="2019-03" db="EMBL/GenBank/DDBJ databases">
        <title>Genomic Encyclopedia of Type Strains, Phase IV (KMG-IV): sequencing the most valuable type-strain genomes for metagenomic binning, comparative biology and taxonomic classification.</title>
        <authorList>
            <person name="Goeker M."/>
        </authorList>
    </citation>
    <scope>NUCLEOTIDE SEQUENCE [LARGE SCALE GENOMIC DNA]</scope>
    <source>
        <strain evidence="1 2">DSM 13587</strain>
    </source>
</reference>
<dbReference type="SUPFAM" id="SSF52402">
    <property type="entry name" value="Adenine nucleotide alpha hydrolases-like"/>
    <property type="match status" value="1"/>
</dbReference>
<comment type="caution">
    <text evidence="1">The sequence shown here is derived from an EMBL/GenBank/DDBJ whole genome shotgun (WGS) entry which is preliminary data.</text>
</comment>
<dbReference type="Gene3D" id="3.40.50.620">
    <property type="entry name" value="HUPs"/>
    <property type="match status" value="1"/>
</dbReference>
<evidence type="ECO:0000313" key="2">
    <source>
        <dbReference type="Proteomes" id="UP000295717"/>
    </source>
</evidence>
<proteinExistence type="predicted"/>
<protein>
    <recommendedName>
        <fullName evidence="3">Asparagine synthase (Glutamine-hydrolysing)</fullName>
    </recommendedName>
</protein>
<accession>A0A4R3N1E2</accession>
<keyword evidence="2" id="KW-1185">Reference proteome</keyword>
<gene>
    <name evidence="1" type="ORF">EDC35_102199</name>
</gene>